<keyword evidence="1" id="KW-0812">Transmembrane</keyword>
<gene>
    <name evidence="2" type="ORF">BDN70DRAFT_168047</name>
</gene>
<dbReference type="EMBL" id="MU155292">
    <property type="protein sequence ID" value="KAF9476487.1"/>
    <property type="molecule type" value="Genomic_DNA"/>
</dbReference>
<keyword evidence="1" id="KW-0472">Membrane</keyword>
<name>A0A9P5YVK7_9AGAR</name>
<dbReference type="AlphaFoldDB" id="A0A9P5YVK7"/>
<dbReference type="OrthoDB" id="1894652at2759"/>
<dbReference type="Pfam" id="PF21203">
    <property type="entry name" value="ECM10"/>
    <property type="match status" value="1"/>
</dbReference>
<keyword evidence="1" id="KW-1133">Transmembrane helix</keyword>
<reference evidence="2" key="1">
    <citation type="submission" date="2020-11" db="EMBL/GenBank/DDBJ databases">
        <authorList>
            <consortium name="DOE Joint Genome Institute"/>
            <person name="Ahrendt S."/>
            <person name="Riley R."/>
            <person name="Andreopoulos W."/>
            <person name="Labutti K."/>
            <person name="Pangilinan J."/>
            <person name="Ruiz-Duenas F.J."/>
            <person name="Barrasa J.M."/>
            <person name="Sanchez-Garcia M."/>
            <person name="Camarero S."/>
            <person name="Miyauchi S."/>
            <person name="Serrano A."/>
            <person name="Linde D."/>
            <person name="Babiker R."/>
            <person name="Drula E."/>
            <person name="Ayuso-Fernandez I."/>
            <person name="Pacheco R."/>
            <person name="Padilla G."/>
            <person name="Ferreira P."/>
            <person name="Barriuso J."/>
            <person name="Kellner H."/>
            <person name="Castanera R."/>
            <person name="Alfaro M."/>
            <person name="Ramirez L."/>
            <person name="Pisabarro A.G."/>
            <person name="Kuo A."/>
            <person name="Tritt A."/>
            <person name="Lipzen A."/>
            <person name="He G."/>
            <person name="Yan M."/>
            <person name="Ng V."/>
            <person name="Cullen D."/>
            <person name="Martin F."/>
            <person name="Rosso M.-N."/>
            <person name="Henrissat B."/>
            <person name="Hibbett D."/>
            <person name="Martinez A.T."/>
            <person name="Grigoriev I.V."/>
        </authorList>
    </citation>
    <scope>NUCLEOTIDE SEQUENCE</scope>
    <source>
        <strain evidence="2">CIRM-BRFM 674</strain>
    </source>
</reference>
<keyword evidence="3" id="KW-1185">Reference proteome</keyword>
<comment type="caution">
    <text evidence="2">The sequence shown here is derived from an EMBL/GenBank/DDBJ whole genome shotgun (WGS) entry which is preliminary data.</text>
</comment>
<proteinExistence type="predicted"/>
<sequence>MLWRQWWGRYRIGIRWSHWLKGRDETMSNHSYRVGGPRARSQSLPSHVSASFLSVMKALLVAAAFVSTALANTYVIHHRLFHPSLTAQPYSERGSISIEASTGIFTPARDLAEDLNSFSEKLGSLEVPFDALYQVALQDDQSDAFWDFSAVKACHLNKITADTIVLHLTSDTDFRPFALDYFVSPIPHDGACPLSKSRKRISPASSLKTFAKNIHSVNTTVLLRGTSMPPAYVSVYCLSNVMYFIQNHRPELKAPPSLTPEGEIVKPVQEKNFLQKYWMYIGAVLLVILVSGGAEEEVPKQK</sequence>
<feature type="transmembrane region" description="Helical" evidence="1">
    <location>
        <begin position="277"/>
        <end position="294"/>
    </location>
</feature>
<organism evidence="2 3">
    <name type="scientific">Pholiota conissans</name>
    <dbReference type="NCBI Taxonomy" id="109636"/>
    <lineage>
        <taxon>Eukaryota</taxon>
        <taxon>Fungi</taxon>
        <taxon>Dikarya</taxon>
        <taxon>Basidiomycota</taxon>
        <taxon>Agaricomycotina</taxon>
        <taxon>Agaricomycetes</taxon>
        <taxon>Agaricomycetidae</taxon>
        <taxon>Agaricales</taxon>
        <taxon>Agaricineae</taxon>
        <taxon>Strophariaceae</taxon>
        <taxon>Pholiota</taxon>
    </lineage>
</organism>
<accession>A0A9P5YVK7</accession>
<evidence type="ECO:0008006" key="4">
    <source>
        <dbReference type="Google" id="ProtNLM"/>
    </source>
</evidence>
<dbReference type="CDD" id="cd22209">
    <property type="entry name" value="EMC10"/>
    <property type="match status" value="1"/>
</dbReference>
<dbReference type="Proteomes" id="UP000807469">
    <property type="component" value="Unassembled WGS sequence"/>
</dbReference>
<evidence type="ECO:0000256" key="1">
    <source>
        <dbReference type="SAM" id="Phobius"/>
    </source>
</evidence>
<evidence type="ECO:0000313" key="3">
    <source>
        <dbReference type="Proteomes" id="UP000807469"/>
    </source>
</evidence>
<evidence type="ECO:0000313" key="2">
    <source>
        <dbReference type="EMBL" id="KAF9476487.1"/>
    </source>
</evidence>
<protein>
    <recommendedName>
        <fullName evidence="4">ER membrane protein complex subunit 10</fullName>
    </recommendedName>
</protein>